<dbReference type="InterPro" id="IPR036388">
    <property type="entry name" value="WH-like_DNA-bd_sf"/>
</dbReference>
<dbReference type="Proteomes" id="UP000306985">
    <property type="component" value="Unassembled WGS sequence"/>
</dbReference>
<evidence type="ECO:0000313" key="3">
    <source>
        <dbReference type="EMBL" id="TKV59021.1"/>
    </source>
</evidence>
<dbReference type="CDD" id="cd00090">
    <property type="entry name" value="HTH_ARSR"/>
    <property type="match status" value="1"/>
</dbReference>
<name>A0A4U6QFW8_9ACTN</name>
<organism evidence="3 4">
    <name type="scientific">Nakamurella flava</name>
    <dbReference type="NCBI Taxonomy" id="2576308"/>
    <lineage>
        <taxon>Bacteria</taxon>
        <taxon>Bacillati</taxon>
        <taxon>Actinomycetota</taxon>
        <taxon>Actinomycetes</taxon>
        <taxon>Nakamurellales</taxon>
        <taxon>Nakamurellaceae</taxon>
        <taxon>Nakamurella</taxon>
    </lineage>
</organism>
<evidence type="ECO:0000313" key="4">
    <source>
        <dbReference type="Proteomes" id="UP000306985"/>
    </source>
</evidence>
<dbReference type="Gene3D" id="1.10.10.10">
    <property type="entry name" value="Winged helix-like DNA-binding domain superfamily/Winged helix DNA-binding domain"/>
    <property type="match status" value="1"/>
</dbReference>
<gene>
    <name evidence="3" type="ORF">FDO65_14840</name>
</gene>
<sequence>MAALEVRVTALEAARPSGPTTALEGADPTAGDPPAGGAVSYRGDVTLHGRVAWSIELATEAILQLPETSGTAVLAGLGHPARAAMVRRLLRGPAGVTDLQQAVGSSSTGQLYHHLRTLTGCGLVEADGRGSYRVPATAVVPALTLLLAAADVAGHLGTAAPPFQG</sequence>
<accession>A0A4U6QFW8</accession>
<evidence type="ECO:0000256" key="1">
    <source>
        <dbReference type="SAM" id="MobiDB-lite"/>
    </source>
</evidence>
<comment type="caution">
    <text evidence="3">The sequence shown here is derived from an EMBL/GenBank/DDBJ whole genome shotgun (WGS) entry which is preliminary data.</text>
</comment>
<dbReference type="AlphaFoldDB" id="A0A4U6QFW8"/>
<dbReference type="EMBL" id="SZZH01000003">
    <property type="protein sequence ID" value="TKV59021.1"/>
    <property type="molecule type" value="Genomic_DNA"/>
</dbReference>
<dbReference type="InterPro" id="IPR001845">
    <property type="entry name" value="HTH_ArsR_DNA-bd_dom"/>
</dbReference>
<protein>
    <submittedName>
        <fullName evidence="3">Winged helix-turn-helix transcriptional regulator</fullName>
    </submittedName>
</protein>
<reference evidence="3 4" key="1">
    <citation type="submission" date="2019-05" db="EMBL/GenBank/DDBJ databases">
        <title>Nakamurella sp. N5BH11, whole genome shotgun sequence.</title>
        <authorList>
            <person name="Tuo L."/>
        </authorList>
    </citation>
    <scope>NUCLEOTIDE SEQUENCE [LARGE SCALE GENOMIC DNA]</scope>
    <source>
        <strain evidence="3 4">N5BH11</strain>
    </source>
</reference>
<dbReference type="InterPro" id="IPR011991">
    <property type="entry name" value="ArsR-like_HTH"/>
</dbReference>
<proteinExistence type="predicted"/>
<keyword evidence="4" id="KW-1185">Reference proteome</keyword>
<feature type="domain" description="HTH arsR-type" evidence="2">
    <location>
        <begin position="72"/>
        <end position="151"/>
    </location>
</feature>
<dbReference type="OrthoDB" id="3730926at2"/>
<evidence type="ECO:0000259" key="2">
    <source>
        <dbReference type="SMART" id="SM00418"/>
    </source>
</evidence>
<dbReference type="SMART" id="SM00418">
    <property type="entry name" value="HTH_ARSR"/>
    <property type="match status" value="1"/>
</dbReference>
<dbReference type="InterPro" id="IPR036390">
    <property type="entry name" value="WH_DNA-bd_sf"/>
</dbReference>
<dbReference type="GO" id="GO:0003700">
    <property type="term" value="F:DNA-binding transcription factor activity"/>
    <property type="evidence" value="ECO:0007669"/>
    <property type="project" value="InterPro"/>
</dbReference>
<feature type="region of interest" description="Disordered" evidence="1">
    <location>
        <begin position="13"/>
        <end position="35"/>
    </location>
</feature>
<dbReference type="SUPFAM" id="SSF46785">
    <property type="entry name" value="Winged helix' DNA-binding domain"/>
    <property type="match status" value="1"/>
</dbReference>